<accession>A0A221RRM5</accession>
<evidence type="ECO:0000256" key="1">
    <source>
        <dbReference type="SAM" id="Phobius"/>
    </source>
</evidence>
<sequence>MREIQETPGQVTFKSAWRDYFKGYFDFTGRTTRAGYWWAMLILMIVWFMPFFALLFAQAAKVQLKMSGALVLYIIVIGLLGVLTFIPTLALSVRRYRDAGLNGRGAVVLWLLNGFASRFTSGNQGRAWTLISALIGLTLFIITLLKTDTITTNSDNPLVAFFLRKSASQPKRSEH</sequence>
<evidence type="ECO:0000313" key="5">
    <source>
        <dbReference type="Proteomes" id="UP000257607"/>
    </source>
</evidence>
<protein>
    <submittedName>
        <fullName evidence="3">DUF805 domain-containing protein</fullName>
    </submittedName>
</protein>
<keyword evidence="1" id="KW-0812">Transmembrane</keyword>
<name>A0A221RRM5_LATCU</name>
<gene>
    <name evidence="2" type="ORF">CG419_02815</name>
    <name evidence="3" type="ORF">DT351_02925</name>
</gene>
<dbReference type="InterPro" id="IPR008523">
    <property type="entry name" value="DUF805"/>
</dbReference>
<dbReference type="PANTHER" id="PTHR34980">
    <property type="entry name" value="INNER MEMBRANE PROTEIN-RELATED-RELATED"/>
    <property type="match status" value="1"/>
</dbReference>
<organism evidence="3 5">
    <name type="scientific">Latilactobacillus curvatus</name>
    <name type="common">Lactobacillus curvatus</name>
    <dbReference type="NCBI Taxonomy" id="28038"/>
    <lineage>
        <taxon>Bacteria</taxon>
        <taxon>Bacillati</taxon>
        <taxon>Bacillota</taxon>
        <taxon>Bacilli</taxon>
        <taxon>Lactobacillales</taxon>
        <taxon>Lactobacillaceae</taxon>
        <taxon>Latilactobacillus</taxon>
    </lineage>
</organism>
<feature type="transmembrane region" description="Helical" evidence="1">
    <location>
        <begin position="99"/>
        <end position="116"/>
    </location>
</feature>
<evidence type="ECO:0000313" key="2">
    <source>
        <dbReference type="EMBL" id="ASN59617.1"/>
    </source>
</evidence>
<feature type="transmembrane region" description="Helical" evidence="1">
    <location>
        <begin position="36"/>
        <end position="57"/>
    </location>
</feature>
<reference evidence="2 4" key="1">
    <citation type="submission" date="2017-07" db="EMBL/GenBank/DDBJ databases">
        <title>Lactobacillus curvatus MRS6 whole genome.</title>
        <authorList>
            <person name="Jans C."/>
            <person name="Lagler S."/>
            <person name="Lacroix C."/>
            <person name="Meile L."/>
            <person name="Stevens M.J.A."/>
        </authorList>
    </citation>
    <scope>NUCLEOTIDE SEQUENCE [LARGE SCALE GENOMIC DNA]</scope>
    <source>
        <strain evidence="2 4">MRS6</strain>
    </source>
</reference>
<keyword evidence="1" id="KW-1133">Transmembrane helix</keyword>
<proteinExistence type="predicted"/>
<keyword evidence="1" id="KW-0472">Membrane</keyword>
<feature type="transmembrane region" description="Helical" evidence="1">
    <location>
        <begin position="128"/>
        <end position="145"/>
    </location>
</feature>
<evidence type="ECO:0000313" key="3">
    <source>
        <dbReference type="EMBL" id="AXN35370.1"/>
    </source>
</evidence>
<dbReference type="GeneID" id="49610900"/>
<reference evidence="3 5" key="2">
    <citation type="submission" date="2018-07" db="EMBL/GenBank/DDBJ databases">
        <title>Lactobacillus curvatus genome sequence.</title>
        <authorList>
            <person name="Prechtl R."/>
        </authorList>
    </citation>
    <scope>NUCLEOTIDE SEQUENCE [LARGE SCALE GENOMIC DNA]</scope>
    <source>
        <strain evidence="3 5">TMW 1.1928</strain>
    </source>
</reference>
<dbReference type="Pfam" id="PF05656">
    <property type="entry name" value="DUF805"/>
    <property type="match status" value="1"/>
</dbReference>
<dbReference type="PANTHER" id="PTHR34980:SF2">
    <property type="entry name" value="INNER MEMBRANE PROTEIN YHAH-RELATED"/>
    <property type="match status" value="1"/>
</dbReference>
<dbReference type="Proteomes" id="UP000199749">
    <property type="component" value="Chromosome"/>
</dbReference>
<dbReference type="AlphaFoldDB" id="A0A221RRM5"/>
<dbReference type="GO" id="GO:0005886">
    <property type="term" value="C:plasma membrane"/>
    <property type="evidence" value="ECO:0007669"/>
    <property type="project" value="TreeGrafter"/>
</dbReference>
<dbReference type="EMBL" id="CP022474">
    <property type="protein sequence ID" value="ASN59617.1"/>
    <property type="molecule type" value="Genomic_DNA"/>
</dbReference>
<dbReference type="RefSeq" id="WP_004270988.1">
    <property type="nucleotide sequence ID" value="NZ_BJOQ01000016.1"/>
</dbReference>
<dbReference type="Proteomes" id="UP000257607">
    <property type="component" value="Chromosome"/>
</dbReference>
<dbReference type="EMBL" id="CP031003">
    <property type="protein sequence ID" value="AXN35370.1"/>
    <property type="molecule type" value="Genomic_DNA"/>
</dbReference>
<feature type="transmembrane region" description="Helical" evidence="1">
    <location>
        <begin position="69"/>
        <end position="93"/>
    </location>
</feature>
<evidence type="ECO:0000313" key="4">
    <source>
        <dbReference type="Proteomes" id="UP000199749"/>
    </source>
</evidence>